<sequence length="142" mass="16451">MSRSSSSACELPAVAAHLPKKVQLRIIAIWQKRDPHASCEEQKRKTRLILLNLPAHLRAQLQPPPFRCEMPHFVHRLEQHVQTEIQKIWVGYHDGQPCFEQVDRQLVVLQANEISLGSFRYPPAKAFDRLELLQKFRRASVA</sequence>
<comment type="caution">
    <text evidence="1">The sequence shown here is derived from an EMBL/GenBank/DDBJ whole genome shotgun (WGS) entry which is preliminary data.</text>
</comment>
<dbReference type="Proteomes" id="UP001177023">
    <property type="component" value="Unassembled WGS sequence"/>
</dbReference>
<proteinExistence type="predicted"/>
<accession>A0AA36CIL9</accession>
<dbReference type="AlphaFoldDB" id="A0AA36CIL9"/>
<dbReference type="EMBL" id="CATQJA010001804">
    <property type="protein sequence ID" value="CAJ0568716.1"/>
    <property type="molecule type" value="Genomic_DNA"/>
</dbReference>
<feature type="non-terminal residue" evidence="1">
    <location>
        <position position="142"/>
    </location>
</feature>
<evidence type="ECO:0000313" key="2">
    <source>
        <dbReference type="Proteomes" id="UP001177023"/>
    </source>
</evidence>
<name>A0AA36CIL9_9BILA</name>
<gene>
    <name evidence="1" type="ORF">MSPICULIGERA_LOCUS7230</name>
</gene>
<keyword evidence="2" id="KW-1185">Reference proteome</keyword>
<protein>
    <submittedName>
        <fullName evidence="1">Uncharacterized protein</fullName>
    </submittedName>
</protein>
<evidence type="ECO:0000313" key="1">
    <source>
        <dbReference type="EMBL" id="CAJ0568716.1"/>
    </source>
</evidence>
<reference evidence="1" key="1">
    <citation type="submission" date="2023-06" db="EMBL/GenBank/DDBJ databases">
        <authorList>
            <person name="Delattre M."/>
        </authorList>
    </citation>
    <scope>NUCLEOTIDE SEQUENCE</scope>
    <source>
        <strain evidence="1">AF72</strain>
    </source>
</reference>
<organism evidence="1 2">
    <name type="scientific">Mesorhabditis spiculigera</name>
    <dbReference type="NCBI Taxonomy" id="96644"/>
    <lineage>
        <taxon>Eukaryota</taxon>
        <taxon>Metazoa</taxon>
        <taxon>Ecdysozoa</taxon>
        <taxon>Nematoda</taxon>
        <taxon>Chromadorea</taxon>
        <taxon>Rhabditida</taxon>
        <taxon>Rhabditina</taxon>
        <taxon>Rhabditomorpha</taxon>
        <taxon>Rhabditoidea</taxon>
        <taxon>Rhabditidae</taxon>
        <taxon>Mesorhabditinae</taxon>
        <taxon>Mesorhabditis</taxon>
    </lineage>
</organism>